<keyword evidence="4" id="KW-1185">Reference proteome</keyword>
<evidence type="ECO:0000313" key="3">
    <source>
        <dbReference type="EMBL" id="MEE2525947.1"/>
    </source>
</evidence>
<dbReference type="Proteomes" id="UP001354971">
    <property type="component" value="Unassembled WGS sequence"/>
</dbReference>
<dbReference type="SMART" id="SM00028">
    <property type="entry name" value="TPR"/>
    <property type="match status" value="2"/>
</dbReference>
<dbReference type="Gene3D" id="1.25.40.10">
    <property type="entry name" value="Tetratricopeptide repeat domain"/>
    <property type="match status" value="1"/>
</dbReference>
<proteinExistence type="predicted"/>
<comment type="caution">
    <text evidence="3">The sequence shown here is derived from an EMBL/GenBank/DDBJ whole genome shotgun (WGS) entry which is preliminary data.</text>
</comment>
<dbReference type="Pfam" id="PF13432">
    <property type="entry name" value="TPR_16"/>
    <property type="match status" value="1"/>
</dbReference>
<dbReference type="InterPro" id="IPR011990">
    <property type="entry name" value="TPR-like_helical_dom_sf"/>
</dbReference>
<feature type="repeat" description="TPR" evidence="1">
    <location>
        <begin position="398"/>
        <end position="431"/>
    </location>
</feature>
<feature type="transmembrane region" description="Helical" evidence="2">
    <location>
        <begin position="87"/>
        <end position="108"/>
    </location>
</feature>
<accession>A0ABU7LPW3</accession>
<reference evidence="3 4" key="1">
    <citation type="submission" date="2024-01" db="EMBL/GenBank/DDBJ databases">
        <title>Hyphobacterium bacterium isolated from marine sediment.</title>
        <authorList>
            <person name="Zhao S."/>
        </authorList>
    </citation>
    <scope>NUCLEOTIDE SEQUENCE [LARGE SCALE GENOMIC DNA]</scope>
    <source>
        <strain evidence="4">HN65</strain>
    </source>
</reference>
<dbReference type="SUPFAM" id="SSF48452">
    <property type="entry name" value="TPR-like"/>
    <property type="match status" value="1"/>
</dbReference>
<dbReference type="RefSeq" id="WP_330198606.1">
    <property type="nucleotide sequence ID" value="NZ_JAZDRP010000003.1"/>
</dbReference>
<keyword evidence="1" id="KW-0802">TPR repeat</keyword>
<evidence type="ECO:0000256" key="2">
    <source>
        <dbReference type="SAM" id="Phobius"/>
    </source>
</evidence>
<evidence type="ECO:0000313" key="4">
    <source>
        <dbReference type="Proteomes" id="UP001354971"/>
    </source>
</evidence>
<keyword evidence="2" id="KW-1133">Transmembrane helix</keyword>
<feature type="transmembrane region" description="Helical" evidence="2">
    <location>
        <begin position="12"/>
        <end position="34"/>
    </location>
</feature>
<evidence type="ECO:0000256" key="1">
    <source>
        <dbReference type="PROSITE-ProRule" id="PRU00339"/>
    </source>
</evidence>
<gene>
    <name evidence="3" type="ORF">V0U79_06180</name>
</gene>
<feature type="transmembrane region" description="Helical" evidence="2">
    <location>
        <begin position="46"/>
        <end position="66"/>
    </location>
</feature>
<dbReference type="EMBL" id="JAZDRP010000003">
    <property type="protein sequence ID" value="MEE2525947.1"/>
    <property type="molecule type" value="Genomic_DNA"/>
</dbReference>
<protein>
    <submittedName>
        <fullName evidence="3">Tetratricopeptide repeat protein</fullName>
    </submittedName>
</protein>
<name>A0ABU7LPW3_9PROT</name>
<sequence length="617" mass="68227">MTDLLAELRRRNVFRVAAAYLVVGWLVLQVVGAIETSAGLPSWTDGFALVLLITGFPIVLFIAWAFELTPEGLKKTSAADEKTGFRPLGTTDFVLIGLLVIVLGVAGFQIATRDSAAGPDGLLAEANAGSSMPVLDASIAVLPFVDLSPEGDQAYFGDGIAEEILNVLTRVNGLHVASRTSAFQFRGDEFGIPAIAQELNVRHILEGSVRKAGSTLRITAQLIDSETDQHLWSDTFDRPLSAENIFAIQDEIATEIVHALSETLGMDPPEVSVSTDTENLDAYELYLRGQAIFHRRSFDNIPDGIAYFEQAVDADPDFARGWAGLAAIYGIADSWIGGGEANRDFDALALVAADRATALDANLSLPYSVRSNVARRRLEWTEALNQSNAAIERDPTSANAWYFRGSTWLDAGFFDRAVTDFEACLDRDPDYEICRRFLAFAELYRGNTDVAIELFEASILTGQKSYMQIMVPVYFAVRDNATALYYLAYLSESRGNLEYLEANYHFNGDFSTTNAELERMLRAAYFRENGSLEGYRAPTFEFDETTFPVQSFDLRWNPFQPNRFRPEMSEGFAEARHGAIEAAGLPDFWREHGFPPQCQPVGEDDFECGWYDAEADG</sequence>
<dbReference type="InterPro" id="IPR019734">
    <property type="entry name" value="TPR_rpt"/>
</dbReference>
<keyword evidence="2" id="KW-0472">Membrane</keyword>
<organism evidence="3 4">
    <name type="scientific">Hyphobacterium lacteum</name>
    <dbReference type="NCBI Taxonomy" id="3116575"/>
    <lineage>
        <taxon>Bacteria</taxon>
        <taxon>Pseudomonadati</taxon>
        <taxon>Pseudomonadota</taxon>
        <taxon>Alphaproteobacteria</taxon>
        <taxon>Maricaulales</taxon>
        <taxon>Maricaulaceae</taxon>
        <taxon>Hyphobacterium</taxon>
    </lineage>
</organism>
<dbReference type="Gene3D" id="3.40.50.10070">
    <property type="entry name" value="TolB, N-terminal domain"/>
    <property type="match status" value="1"/>
</dbReference>
<keyword evidence="2" id="KW-0812">Transmembrane</keyword>
<dbReference type="PROSITE" id="PS50005">
    <property type="entry name" value="TPR"/>
    <property type="match status" value="1"/>
</dbReference>